<dbReference type="PROSITE" id="PS50263">
    <property type="entry name" value="CN_HYDROLASE"/>
    <property type="match status" value="1"/>
</dbReference>
<dbReference type="EMBL" id="LT554731">
    <property type="protein sequence ID" value="SAM07282.1"/>
    <property type="molecule type" value="Genomic_DNA"/>
</dbReference>
<gene>
    <name evidence="2" type="primary">ABSGL_12921.1 scaffold 13518</name>
</gene>
<name>A0A168RRB0_ABSGL</name>
<dbReference type="Proteomes" id="UP000078561">
    <property type="component" value="Unassembled WGS sequence"/>
</dbReference>
<dbReference type="OMA" id="VKILCWD"/>
<feature type="domain" description="CN hydrolase" evidence="1">
    <location>
        <begin position="33"/>
        <end position="296"/>
    </location>
</feature>
<dbReference type="InterPro" id="IPR036526">
    <property type="entry name" value="C-N_Hydrolase_sf"/>
</dbReference>
<dbReference type="GO" id="GO:0008418">
    <property type="term" value="F:protein-N-terminal asparagine amidohydrolase activity"/>
    <property type="evidence" value="ECO:0007669"/>
    <property type="project" value="InterPro"/>
</dbReference>
<dbReference type="FunCoup" id="A0A168RRB0">
    <property type="interactions" value="7"/>
</dbReference>
<evidence type="ECO:0000313" key="3">
    <source>
        <dbReference type="Proteomes" id="UP000078561"/>
    </source>
</evidence>
<dbReference type="PANTHER" id="PTHR11750">
    <property type="entry name" value="PROTEIN N-TERMINAL AMIDASE"/>
    <property type="match status" value="1"/>
</dbReference>
<dbReference type="AlphaFoldDB" id="A0A168RRB0"/>
<dbReference type="SUPFAM" id="SSF56317">
    <property type="entry name" value="Carbon-nitrogen hydrolase"/>
    <property type="match status" value="1"/>
</dbReference>
<dbReference type="InterPro" id="IPR003010">
    <property type="entry name" value="C-N_Hydrolase"/>
</dbReference>
<accession>A0A168RRB0</accession>
<proteinExistence type="predicted"/>
<dbReference type="GO" id="GO:0030163">
    <property type="term" value="P:protein catabolic process"/>
    <property type="evidence" value="ECO:0007669"/>
    <property type="project" value="TreeGrafter"/>
</dbReference>
<dbReference type="Pfam" id="PF00795">
    <property type="entry name" value="CN_hydrolase"/>
    <property type="match status" value="1"/>
</dbReference>
<keyword evidence="3" id="KW-1185">Reference proteome</keyword>
<evidence type="ECO:0000313" key="2">
    <source>
        <dbReference type="EMBL" id="SAM07282.1"/>
    </source>
</evidence>
<dbReference type="OrthoDB" id="201515at2759"/>
<dbReference type="InParanoid" id="A0A168RRB0"/>
<sequence>MSEFKCLQAPPLLSRSHLISPAPSSFSQSLSSMKIACCQLEPAWGDRQSNMAKADQLLLRYGAGDIDILVLPEMAFTGYVFKSIEEVDPYLEDTTTGPSVTWAKHQAHGDRIVRYNSQCFVNRKGELIKTYRKAFLYETDELWASEGPGFDTIDIPELGKVGLGICMDINPYQFKADFHDFEYGHYHSDAKTKILLCSMAWLKSKGKDGSSNGDTVMDTINYWALRLLPLMRQSAADGDSDETEHHTLFVACNRIGTERGVTYAGGSSVLDLSHSEKAQLLGHLKADEEGVLVIDT</sequence>
<reference evidence="2" key="1">
    <citation type="submission" date="2016-04" db="EMBL/GenBank/DDBJ databases">
        <authorList>
            <person name="Evans L.H."/>
            <person name="Alamgir A."/>
            <person name="Owens N."/>
            <person name="Weber N.D."/>
            <person name="Virtaneva K."/>
            <person name="Barbian K."/>
            <person name="Babar A."/>
            <person name="Rosenke K."/>
        </authorList>
    </citation>
    <scope>NUCLEOTIDE SEQUENCE [LARGE SCALE GENOMIC DNA]</scope>
    <source>
        <strain evidence="2">CBS 101.48</strain>
    </source>
</reference>
<dbReference type="Gene3D" id="3.60.110.10">
    <property type="entry name" value="Carbon-nitrogen hydrolase"/>
    <property type="match status" value="1"/>
</dbReference>
<dbReference type="STRING" id="4829.A0A168RRB0"/>
<protein>
    <recommendedName>
        <fullName evidence="1">CN hydrolase domain-containing protein</fullName>
    </recommendedName>
</protein>
<organism evidence="2">
    <name type="scientific">Absidia glauca</name>
    <name type="common">Pin mould</name>
    <dbReference type="NCBI Taxonomy" id="4829"/>
    <lineage>
        <taxon>Eukaryota</taxon>
        <taxon>Fungi</taxon>
        <taxon>Fungi incertae sedis</taxon>
        <taxon>Mucoromycota</taxon>
        <taxon>Mucoromycotina</taxon>
        <taxon>Mucoromycetes</taxon>
        <taxon>Mucorales</taxon>
        <taxon>Cunninghamellaceae</taxon>
        <taxon>Absidia</taxon>
    </lineage>
</organism>
<dbReference type="InterPro" id="IPR039703">
    <property type="entry name" value="Nta1"/>
</dbReference>
<dbReference type="GO" id="GO:0070773">
    <property type="term" value="F:protein-N-terminal glutamine amidohydrolase activity"/>
    <property type="evidence" value="ECO:0007669"/>
    <property type="project" value="InterPro"/>
</dbReference>
<dbReference type="PANTHER" id="PTHR11750:SF26">
    <property type="entry name" value="PROTEIN N-TERMINAL AMIDASE"/>
    <property type="match status" value="1"/>
</dbReference>
<evidence type="ECO:0000259" key="1">
    <source>
        <dbReference type="PROSITE" id="PS50263"/>
    </source>
</evidence>